<dbReference type="GO" id="GO:0008929">
    <property type="term" value="F:methylglyoxal synthase activity"/>
    <property type="evidence" value="ECO:0007669"/>
    <property type="project" value="InterPro"/>
</dbReference>
<dbReference type="Pfam" id="PF19279">
    <property type="entry name" value="YegS_C"/>
    <property type="match status" value="1"/>
</dbReference>
<evidence type="ECO:0000259" key="1">
    <source>
        <dbReference type="PROSITE" id="PS50146"/>
    </source>
</evidence>
<dbReference type="PANTHER" id="PTHR30492">
    <property type="entry name" value="METHYLGLYOXAL SYNTHASE"/>
    <property type="match status" value="1"/>
</dbReference>
<dbReference type="PANTHER" id="PTHR30492:SF0">
    <property type="entry name" value="METHYLGLYOXAL SYNTHASE"/>
    <property type="match status" value="1"/>
</dbReference>
<dbReference type="Gene3D" id="3.40.50.10330">
    <property type="entry name" value="Probable inorganic polyphosphate/atp-NAD kinase, domain 1"/>
    <property type="match status" value="1"/>
</dbReference>
<dbReference type="NCBIfam" id="TIGR00147">
    <property type="entry name" value="YegS/Rv2252/BmrU family lipid kinase"/>
    <property type="match status" value="1"/>
</dbReference>
<sequence>MATTRKQSREEQIRRERRAVLVVNTHSRHGARAYGRARDLLAKHGFTLDASYPVRDPVRLQEIVHEVVAEGHRLIVIGGGDGTLSSVVDEFAHRDVVLGLLPLGTANSFARTIGLPLSLDGAVQAITQGKVADIDLALVNQDYFLNTAALGISASVARATPAWLKRHLGALAYGIIGAAKFPSHRPFRCRITEDGRVTELDALQVILANGRYHGGVLVAHRADVESRDVLVQIVTAANRWNLVRAWLGVARGRPLDMSIAHELTVRDAVLETDTPQYVSVDGEVTARTPIRISIAAEALKLMVPLEFQDRD</sequence>
<dbReference type="STRING" id="670307.HYPDE_40343"/>
<dbReference type="AlphaFoldDB" id="N0BBT9"/>
<dbReference type="RefSeq" id="WP_015599752.1">
    <property type="nucleotide sequence ID" value="NC_021172.1"/>
</dbReference>
<dbReference type="EMBL" id="CP005587">
    <property type="protein sequence ID" value="AGK59737.1"/>
    <property type="molecule type" value="Genomic_DNA"/>
</dbReference>
<keyword evidence="2" id="KW-0808">Transferase</keyword>
<dbReference type="KEGG" id="hdt:HYPDE_40343"/>
<dbReference type="SUPFAM" id="SSF111331">
    <property type="entry name" value="NAD kinase/diacylglycerol kinase-like"/>
    <property type="match status" value="1"/>
</dbReference>
<dbReference type="GO" id="GO:0008654">
    <property type="term" value="P:phospholipid biosynthetic process"/>
    <property type="evidence" value="ECO:0007669"/>
    <property type="project" value="InterPro"/>
</dbReference>
<dbReference type="Pfam" id="PF00781">
    <property type="entry name" value="DAGK_cat"/>
    <property type="match status" value="1"/>
</dbReference>
<dbReference type="InterPro" id="IPR001206">
    <property type="entry name" value="Diacylglycerol_kinase_cat_dom"/>
</dbReference>
<proteinExistence type="predicted"/>
<dbReference type="InterPro" id="IPR045540">
    <property type="entry name" value="YegS/DAGK_C"/>
</dbReference>
<organism evidence="2 3">
    <name type="scientific">Hyphomicrobium denitrificans 1NES1</name>
    <dbReference type="NCBI Taxonomy" id="670307"/>
    <lineage>
        <taxon>Bacteria</taxon>
        <taxon>Pseudomonadati</taxon>
        <taxon>Pseudomonadota</taxon>
        <taxon>Alphaproteobacteria</taxon>
        <taxon>Hyphomicrobiales</taxon>
        <taxon>Hyphomicrobiaceae</taxon>
        <taxon>Hyphomicrobium</taxon>
    </lineage>
</organism>
<dbReference type="GO" id="GO:0019242">
    <property type="term" value="P:methylglyoxal biosynthetic process"/>
    <property type="evidence" value="ECO:0007669"/>
    <property type="project" value="InterPro"/>
</dbReference>
<dbReference type="OrthoDB" id="142078at2"/>
<dbReference type="PROSITE" id="PS50146">
    <property type="entry name" value="DAGK"/>
    <property type="match status" value="1"/>
</dbReference>
<keyword evidence="3" id="KW-1185">Reference proteome</keyword>
<feature type="domain" description="DAGKc" evidence="1">
    <location>
        <begin position="14"/>
        <end position="143"/>
    </location>
</feature>
<dbReference type="InterPro" id="IPR004363">
    <property type="entry name" value="Methylgl_synth"/>
</dbReference>
<reference evidence="2 3" key="1">
    <citation type="journal article" date="2013" name="Genome Announc.">
        <title>Genome sequences for three denitrifying bacterial strains isolated from a uranium- and nitrate-contaminated subsurface environment.</title>
        <authorList>
            <person name="Venkatramanan R."/>
            <person name="Prakash O."/>
            <person name="Woyke T."/>
            <person name="Chain P."/>
            <person name="Goodwin L.A."/>
            <person name="Watson D."/>
            <person name="Brooks S."/>
            <person name="Kostka J.E."/>
            <person name="Green S.J."/>
        </authorList>
    </citation>
    <scope>NUCLEOTIDE SEQUENCE [LARGE SCALE GENOMIC DNA]</scope>
    <source>
        <strain evidence="2 3">1NES1</strain>
    </source>
</reference>
<dbReference type="Proteomes" id="UP000005952">
    <property type="component" value="Chromosome"/>
</dbReference>
<evidence type="ECO:0000313" key="3">
    <source>
        <dbReference type="Proteomes" id="UP000005952"/>
    </source>
</evidence>
<dbReference type="GO" id="GO:0016301">
    <property type="term" value="F:kinase activity"/>
    <property type="evidence" value="ECO:0007669"/>
    <property type="project" value="UniProtKB-KW"/>
</dbReference>
<keyword evidence="2" id="KW-0418">Kinase</keyword>
<dbReference type="GO" id="GO:0005524">
    <property type="term" value="F:ATP binding"/>
    <property type="evidence" value="ECO:0007669"/>
    <property type="project" value="InterPro"/>
</dbReference>
<dbReference type="SMART" id="SM00046">
    <property type="entry name" value="DAGKc"/>
    <property type="match status" value="1"/>
</dbReference>
<evidence type="ECO:0000313" key="2">
    <source>
        <dbReference type="EMBL" id="AGK59737.1"/>
    </source>
</evidence>
<gene>
    <name evidence="2" type="ORF">HYPDE_40343</name>
</gene>
<accession>N0BBT9</accession>
<dbReference type="InterPro" id="IPR005218">
    <property type="entry name" value="Diacylglycerol/lipid_kinase"/>
</dbReference>
<dbReference type="eggNOG" id="COG1597">
    <property type="taxonomic scope" value="Bacteria"/>
</dbReference>
<dbReference type="HOGENOM" id="CLU_045532_5_1_5"/>
<name>N0BBT9_9HYPH</name>
<dbReference type="InterPro" id="IPR017438">
    <property type="entry name" value="ATP-NAD_kinase_N"/>
</dbReference>
<dbReference type="InterPro" id="IPR016064">
    <property type="entry name" value="NAD/diacylglycerol_kinase_sf"/>
</dbReference>
<dbReference type="Gene3D" id="2.60.200.40">
    <property type="match status" value="1"/>
</dbReference>
<dbReference type="GO" id="GO:0005829">
    <property type="term" value="C:cytosol"/>
    <property type="evidence" value="ECO:0007669"/>
    <property type="project" value="TreeGrafter"/>
</dbReference>
<protein>
    <submittedName>
        <fullName evidence="2">Diacylglycerol kinase catalytic subunit</fullName>
    </submittedName>
</protein>